<dbReference type="AlphaFoldDB" id="X1H3L4"/>
<accession>X1H3L4</accession>
<sequence>MKSLFLKQQLSIKSKLQWNSEGLDKISLRNKILNDINNLNMNDTVDFLKIFLKNNKFYSTKSFIRFLLKESDLLNYYRDYDDKMLNKLRLIKGNLIKERLIKPFNSQVFRVV</sequence>
<reference evidence="1" key="1">
    <citation type="journal article" date="2014" name="Front. Microbiol.">
        <title>High frequency of phylogenetically diverse reductive dehalogenase-homologous genes in deep subseafloor sedimentary metagenomes.</title>
        <authorList>
            <person name="Kawai M."/>
            <person name="Futagami T."/>
            <person name="Toyoda A."/>
            <person name="Takaki Y."/>
            <person name="Nishi S."/>
            <person name="Hori S."/>
            <person name="Arai W."/>
            <person name="Tsubouchi T."/>
            <person name="Morono Y."/>
            <person name="Uchiyama I."/>
            <person name="Ito T."/>
            <person name="Fujiyama A."/>
            <person name="Inagaki F."/>
            <person name="Takami H."/>
        </authorList>
    </citation>
    <scope>NUCLEOTIDE SEQUENCE</scope>
    <source>
        <strain evidence="1">Expedition CK06-06</strain>
    </source>
</reference>
<name>X1H3L4_9ZZZZ</name>
<proteinExistence type="predicted"/>
<organism evidence="1">
    <name type="scientific">marine sediment metagenome</name>
    <dbReference type="NCBI Taxonomy" id="412755"/>
    <lineage>
        <taxon>unclassified sequences</taxon>
        <taxon>metagenomes</taxon>
        <taxon>ecological metagenomes</taxon>
    </lineage>
</organism>
<dbReference type="EMBL" id="BARU01026614">
    <property type="protein sequence ID" value="GAH64766.1"/>
    <property type="molecule type" value="Genomic_DNA"/>
</dbReference>
<gene>
    <name evidence="1" type="ORF">S03H2_42727</name>
</gene>
<evidence type="ECO:0000313" key="1">
    <source>
        <dbReference type="EMBL" id="GAH64766.1"/>
    </source>
</evidence>
<protein>
    <submittedName>
        <fullName evidence="1">Uncharacterized protein</fullName>
    </submittedName>
</protein>
<comment type="caution">
    <text evidence="1">The sequence shown here is derived from an EMBL/GenBank/DDBJ whole genome shotgun (WGS) entry which is preliminary data.</text>
</comment>